<organism evidence="1 2">
    <name type="scientific">Mycena sanguinolenta</name>
    <dbReference type="NCBI Taxonomy" id="230812"/>
    <lineage>
        <taxon>Eukaryota</taxon>
        <taxon>Fungi</taxon>
        <taxon>Dikarya</taxon>
        <taxon>Basidiomycota</taxon>
        <taxon>Agaricomycotina</taxon>
        <taxon>Agaricomycetes</taxon>
        <taxon>Agaricomycetidae</taxon>
        <taxon>Agaricales</taxon>
        <taxon>Marasmiineae</taxon>
        <taxon>Mycenaceae</taxon>
        <taxon>Mycena</taxon>
    </lineage>
</organism>
<dbReference type="EMBL" id="JACAZH010000022">
    <property type="protein sequence ID" value="KAF7343673.1"/>
    <property type="molecule type" value="Genomic_DNA"/>
</dbReference>
<dbReference type="Proteomes" id="UP000623467">
    <property type="component" value="Unassembled WGS sequence"/>
</dbReference>
<sequence length="424" mass="48046">MSTFLPSFRRRRPKIVNPRQAARIPLEIEFLIIDYFEGDTIQLHAFCLVSRDWASYAQGLLFRTVCVRHRNLKSFLAILQTSNNLGPYIITLIVVERTPWLWDENRPSILDTLGPVLADKMRNLRTLKLSYRDLGRYGVKPVPGWASISQLQVHTSRFATAKEMISFFVAFPCLESLDVFQCTTCYYLMQPMRYATPVPAWHLNYLAIGECPQSMLAWLAADPGDLTVDYLRIVSFGSDASSFNALLKKIGRRLRHLELPAPHRRTLRAAVTDSPFSIRDCTALTRLSFSGFDGLGVVSLLSQARAPNLTIVSFVIHFTTDLLDDIRRWGQVDDVLTMDAFANLEKVLLNMRGASFTCGTAVMSFDEATSFMKSRLALLEAKGLLQFTATHVVPQVTVVEHQSSHKPSTRTRISCKLAEWVRRH</sequence>
<accession>A0A8H6XLX5</accession>
<protein>
    <submittedName>
        <fullName evidence="1">F-box domain-containing protein</fullName>
    </submittedName>
</protein>
<dbReference type="SUPFAM" id="SSF52047">
    <property type="entry name" value="RNI-like"/>
    <property type="match status" value="1"/>
</dbReference>
<comment type="caution">
    <text evidence="1">The sequence shown here is derived from an EMBL/GenBank/DDBJ whole genome shotgun (WGS) entry which is preliminary data.</text>
</comment>
<dbReference type="OrthoDB" id="3017564at2759"/>
<name>A0A8H6XLX5_9AGAR</name>
<dbReference type="AlphaFoldDB" id="A0A8H6XLX5"/>
<evidence type="ECO:0000313" key="2">
    <source>
        <dbReference type="Proteomes" id="UP000623467"/>
    </source>
</evidence>
<proteinExistence type="predicted"/>
<evidence type="ECO:0000313" key="1">
    <source>
        <dbReference type="EMBL" id="KAF7343673.1"/>
    </source>
</evidence>
<reference evidence="1" key="1">
    <citation type="submission" date="2020-05" db="EMBL/GenBank/DDBJ databases">
        <title>Mycena genomes resolve the evolution of fungal bioluminescence.</title>
        <authorList>
            <person name="Tsai I.J."/>
        </authorList>
    </citation>
    <scope>NUCLEOTIDE SEQUENCE</scope>
    <source>
        <strain evidence="1">160909Yilan</strain>
    </source>
</reference>
<keyword evidence="2" id="KW-1185">Reference proteome</keyword>
<gene>
    <name evidence="1" type="ORF">MSAN_01947100</name>
</gene>